<proteinExistence type="inferred from homology"/>
<protein>
    <submittedName>
        <fullName evidence="10">NADH dehydrogenase</fullName>
    </submittedName>
</protein>
<feature type="domain" description="NADH:quinone oxidoreductase/Mrp antiporter transmembrane" evidence="9">
    <location>
        <begin position="133"/>
        <end position="361"/>
    </location>
</feature>
<dbReference type="PROSITE" id="PS51257">
    <property type="entry name" value="PROKAR_LIPOPROTEIN"/>
    <property type="match status" value="1"/>
</dbReference>
<feature type="transmembrane region" description="Helical" evidence="8">
    <location>
        <begin position="139"/>
        <end position="155"/>
    </location>
</feature>
<dbReference type="Pfam" id="PF00361">
    <property type="entry name" value="Proton_antipo_M"/>
    <property type="match status" value="1"/>
</dbReference>
<feature type="transmembrane region" description="Helical" evidence="8">
    <location>
        <begin position="277"/>
        <end position="294"/>
    </location>
</feature>
<dbReference type="EMBL" id="VWXX01000004">
    <property type="protein sequence ID" value="KAA6186696.1"/>
    <property type="molecule type" value="Genomic_DNA"/>
</dbReference>
<accession>A0A5M8FRD2</accession>
<comment type="caution">
    <text evidence="10">The sequence shown here is derived from an EMBL/GenBank/DDBJ whole genome shotgun (WGS) entry which is preliminary data.</text>
</comment>
<feature type="transmembrane region" description="Helical" evidence="8">
    <location>
        <begin position="369"/>
        <end position="391"/>
    </location>
</feature>
<keyword evidence="3" id="KW-1003">Cell membrane</keyword>
<keyword evidence="11" id="KW-1185">Reference proteome</keyword>
<reference evidence="10 11" key="1">
    <citation type="submission" date="2019-09" db="EMBL/GenBank/DDBJ databases">
        <title>Whole-genome sequence of the purple sulfur bacterium Thiohalocapsa marina DSM 19078.</title>
        <authorList>
            <person name="Kyndt J.A."/>
            <person name="Meyer T.E."/>
        </authorList>
    </citation>
    <scope>NUCLEOTIDE SEQUENCE [LARGE SCALE GENOMIC DNA]</scope>
    <source>
        <strain evidence="10 11">DSM 19078</strain>
    </source>
</reference>
<feature type="transmembrane region" description="Helical" evidence="8">
    <location>
        <begin position="439"/>
        <end position="460"/>
    </location>
</feature>
<feature type="transmembrane region" description="Helical" evidence="8">
    <location>
        <begin position="167"/>
        <end position="187"/>
    </location>
</feature>
<evidence type="ECO:0000256" key="3">
    <source>
        <dbReference type="ARBA" id="ARBA00022475"/>
    </source>
</evidence>
<dbReference type="Proteomes" id="UP000322981">
    <property type="component" value="Unassembled WGS sequence"/>
</dbReference>
<sequence>MTTAVVKLQLLLVLGLATPLLAALACLLRPVRRRMWRFLGLIPLPALAAAVLIVGLIADGEVGAVRLSLDPEGLAIGLVADRAGAVLLGVAALLWAAAGVYAGPMLRDSPNRGRFTLFWLLTLTGSLGVFVTADLLSFYLTYALVSLAVFGLIAHTDTAFARRATSLYLLLAILGEIALLLAFVLLADAHPGTSLDIGSTVAALGDSPWYAITMTLLLIGFALKLALVPVHVWMPLAHTAAPFPASAILSGVAVKAGVIGLIRFLPLETGAAVGGPIWGDALLILGLTTAFYGVAMGITQDYAKTVLAYSTVSQMGLIAAATGLALRGAEPAAVSLLTLYAVHHLLAKGALFLGVGVMTEAVTGRRWPVLLMAALLGLGIAGLPLTGGAAAKLALKPLFDEAGLGLLAALSSAGSALLMLHFARLLWRSERPAVSDGAFWRLLPWWVMALAALLLPWTLLPLLGLGAPETWLAASLAPTALWKALWPLLLGVAAALALGRWGHRLPRVPAGDILVLGAPAARLAAAIGAAAEALDTQLRQWQVAGIMLLLIALLLWGAVAP</sequence>
<evidence type="ECO:0000313" key="11">
    <source>
        <dbReference type="Proteomes" id="UP000322981"/>
    </source>
</evidence>
<dbReference type="AlphaFoldDB" id="A0A5M8FRD2"/>
<feature type="transmembrane region" description="Helical" evidence="8">
    <location>
        <begin position="245"/>
        <end position="265"/>
    </location>
</feature>
<keyword evidence="6 8" id="KW-0472">Membrane</keyword>
<dbReference type="InterPro" id="IPR050586">
    <property type="entry name" value="CPA3_Na-H_Antiporter_D"/>
</dbReference>
<dbReference type="RefSeq" id="WP_150090975.1">
    <property type="nucleotide sequence ID" value="NZ_VWXX01000004.1"/>
</dbReference>
<dbReference type="InterPro" id="IPR003918">
    <property type="entry name" value="NADH_UbQ_OxRdtase"/>
</dbReference>
<name>A0A5M8FRD2_9GAMM</name>
<evidence type="ECO:0000256" key="6">
    <source>
        <dbReference type="ARBA" id="ARBA00023136"/>
    </source>
</evidence>
<dbReference type="GO" id="GO:0005886">
    <property type="term" value="C:plasma membrane"/>
    <property type="evidence" value="ECO:0007669"/>
    <property type="project" value="UniProtKB-SubCell"/>
</dbReference>
<feature type="transmembrane region" description="Helical" evidence="8">
    <location>
        <begin position="540"/>
        <end position="559"/>
    </location>
</feature>
<evidence type="ECO:0000256" key="1">
    <source>
        <dbReference type="ARBA" id="ARBA00004651"/>
    </source>
</evidence>
<dbReference type="PANTHER" id="PTHR42703:SF1">
    <property type="entry name" value="NA(+)_H(+) ANTIPORTER SUBUNIT D1"/>
    <property type="match status" value="1"/>
</dbReference>
<dbReference type="GO" id="GO:0008137">
    <property type="term" value="F:NADH dehydrogenase (ubiquinone) activity"/>
    <property type="evidence" value="ECO:0007669"/>
    <property type="project" value="InterPro"/>
</dbReference>
<feature type="transmembrane region" description="Helical" evidence="8">
    <location>
        <begin position="403"/>
        <end position="427"/>
    </location>
</feature>
<evidence type="ECO:0000313" key="10">
    <source>
        <dbReference type="EMBL" id="KAA6186696.1"/>
    </source>
</evidence>
<evidence type="ECO:0000256" key="4">
    <source>
        <dbReference type="ARBA" id="ARBA00022692"/>
    </source>
</evidence>
<feature type="transmembrane region" description="Helical" evidence="8">
    <location>
        <begin position="480"/>
        <end position="501"/>
    </location>
</feature>
<comment type="similarity">
    <text evidence="2">Belongs to the CPA3 antiporters (TC 2.A.63) subunit D family.</text>
</comment>
<feature type="transmembrane region" description="Helical" evidence="8">
    <location>
        <begin position="513"/>
        <end position="534"/>
    </location>
</feature>
<evidence type="ECO:0000256" key="5">
    <source>
        <dbReference type="ARBA" id="ARBA00022989"/>
    </source>
</evidence>
<keyword evidence="4 7" id="KW-0812">Transmembrane</keyword>
<evidence type="ECO:0000256" key="2">
    <source>
        <dbReference type="ARBA" id="ARBA00005346"/>
    </source>
</evidence>
<comment type="subcellular location">
    <subcellularLocation>
        <location evidence="1">Cell membrane</location>
        <topology evidence="1">Multi-pass membrane protein</topology>
    </subcellularLocation>
    <subcellularLocation>
        <location evidence="7">Membrane</location>
        <topology evidence="7">Multi-pass membrane protein</topology>
    </subcellularLocation>
</comment>
<dbReference type="GO" id="GO:0042773">
    <property type="term" value="P:ATP synthesis coupled electron transport"/>
    <property type="evidence" value="ECO:0007669"/>
    <property type="project" value="InterPro"/>
</dbReference>
<feature type="transmembrane region" description="Helical" evidence="8">
    <location>
        <begin position="115"/>
        <end position="133"/>
    </location>
</feature>
<feature type="transmembrane region" description="Helical" evidence="8">
    <location>
        <begin position="306"/>
        <end position="326"/>
    </location>
</feature>
<evidence type="ECO:0000259" key="9">
    <source>
        <dbReference type="Pfam" id="PF00361"/>
    </source>
</evidence>
<dbReference type="OrthoDB" id="9768329at2"/>
<evidence type="ECO:0000256" key="7">
    <source>
        <dbReference type="RuleBase" id="RU000320"/>
    </source>
</evidence>
<evidence type="ECO:0000256" key="8">
    <source>
        <dbReference type="SAM" id="Phobius"/>
    </source>
</evidence>
<dbReference type="PRINTS" id="PR01437">
    <property type="entry name" value="NUOXDRDTASE4"/>
</dbReference>
<dbReference type="InterPro" id="IPR001750">
    <property type="entry name" value="ND/Mrp_TM"/>
</dbReference>
<organism evidence="10 11">
    <name type="scientific">Thiohalocapsa marina</name>
    <dbReference type="NCBI Taxonomy" id="424902"/>
    <lineage>
        <taxon>Bacteria</taxon>
        <taxon>Pseudomonadati</taxon>
        <taxon>Pseudomonadota</taxon>
        <taxon>Gammaproteobacteria</taxon>
        <taxon>Chromatiales</taxon>
        <taxon>Chromatiaceae</taxon>
        <taxon>Thiohalocapsa</taxon>
    </lineage>
</organism>
<gene>
    <name evidence="10" type="ORF">F2Q65_04830</name>
</gene>
<feature type="transmembrane region" description="Helical" evidence="8">
    <location>
        <begin position="6"/>
        <end position="28"/>
    </location>
</feature>
<feature type="transmembrane region" description="Helical" evidence="8">
    <location>
        <begin position="83"/>
        <end position="103"/>
    </location>
</feature>
<feature type="transmembrane region" description="Helical" evidence="8">
    <location>
        <begin position="332"/>
        <end position="357"/>
    </location>
</feature>
<dbReference type="PANTHER" id="PTHR42703">
    <property type="entry name" value="NADH DEHYDROGENASE"/>
    <property type="match status" value="1"/>
</dbReference>
<keyword evidence="5 8" id="KW-1133">Transmembrane helix</keyword>
<feature type="transmembrane region" description="Helical" evidence="8">
    <location>
        <begin position="207"/>
        <end position="233"/>
    </location>
</feature>
<feature type="transmembrane region" description="Helical" evidence="8">
    <location>
        <begin position="35"/>
        <end position="58"/>
    </location>
</feature>